<evidence type="ECO:0000256" key="5">
    <source>
        <dbReference type="ARBA" id="ARBA00022989"/>
    </source>
</evidence>
<name>A0ABV2HGS0_9HYPH</name>
<feature type="compositionally biased region" description="Basic and acidic residues" evidence="7">
    <location>
        <begin position="1"/>
        <end position="16"/>
    </location>
</feature>
<evidence type="ECO:0000256" key="8">
    <source>
        <dbReference type="SAM" id="Phobius"/>
    </source>
</evidence>
<dbReference type="InterPro" id="IPR005498">
    <property type="entry name" value="T4SS_VirB10/TraB/TrbI"/>
</dbReference>
<dbReference type="Proteomes" id="UP001549086">
    <property type="component" value="Unassembled WGS sequence"/>
</dbReference>
<organism evidence="9 10">
    <name type="scientific">Bartonella silvatica</name>
    <dbReference type="NCBI Taxonomy" id="357760"/>
    <lineage>
        <taxon>Bacteria</taxon>
        <taxon>Pseudomonadati</taxon>
        <taxon>Pseudomonadota</taxon>
        <taxon>Alphaproteobacteria</taxon>
        <taxon>Hyphomicrobiales</taxon>
        <taxon>Bartonellaceae</taxon>
        <taxon>Bartonella</taxon>
    </lineage>
</organism>
<evidence type="ECO:0000256" key="3">
    <source>
        <dbReference type="ARBA" id="ARBA00022475"/>
    </source>
</evidence>
<keyword evidence="6 8" id="KW-0472">Membrane</keyword>
<dbReference type="Gene3D" id="2.40.128.260">
    <property type="entry name" value="Type IV secretion system, VirB10/TraB/TrbI"/>
    <property type="match status" value="2"/>
</dbReference>
<proteinExistence type="inferred from homology"/>
<comment type="similarity">
    <text evidence="2">Belongs to the TrbI/VirB10 family.</text>
</comment>
<reference evidence="9 10" key="1">
    <citation type="submission" date="2024-06" db="EMBL/GenBank/DDBJ databases">
        <title>Genomic Encyclopedia of Type Strains, Phase IV (KMG-IV): sequencing the most valuable type-strain genomes for metagenomic binning, comparative biology and taxonomic classification.</title>
        <authorList>
            <person name="Goeker M."/>
        </authorList>
    </citation>
    <scope>NUCLEOTIDE SEQUENCE [LARGE SCALE GENOMIC DNA]</scope>
    <source>
        <strain evidence="9 10">DSM 23649</strain>
    </source>
</reference>
<feature type="region of interest" description="Disordered" evidence="7">
    <location>
        <begin position="1"/>
        <end position="24"/>
    </location>
</feature>
<dbReference type="EMBL" id="JBEPLI010000004">
    <property type="protein sequence ID" value="MET3589592.1"/>
    <property type="molecule type" value="Genomic_DNA"/>
</dbReference>
<keyword evidence="10" id="KW-1185">Reference proteome</keyword>
<dbReference type="CDD" id="cd16429">
    <property type="entry name" value="VirB10"/>
    <property type="match status" value="1"/>
</dbReference>
<dbReference type="RefSeq" id="WP_354189268.1">
    <property type="nucleotide sequence ID" value="NZ_JBEPLI010000004.1"/>
</dbReference>
<evidence type="ECO:0000256" key="7">
    <source>
        <dbReference type="SAM" id="MobiDB-lite"/>
    </source>
</evidence>
<evidence type="ECO:0000256" key="4">
    <source>
        <dbReference type="ARBA" id="ARBA00022692"/>
    </source>
</evidence>
<evidence type="ECO:0000256" key="1">
    <source>
        <dbReference type="ARBA" id="ARBA00004162"/>
    </source>
</evidence>
<gene>
    <name evidence="9" type="ORF">ABID23_000676</name>
</gene>
<keyword evidence="4 8" id="KW-0812">Transmembrane</keyword>
<evidence type="ECO:0000256" key="6">
    <source>
        <dbReference type="ARBA" id="ARBA00023136"/>
    </source>
</evidence>
<comment type="caution">
    <text evidence="9">The sequence shown here is derived from an EMBL/GenBank/DDBJ whole genome shotgun (WGS) entry which is preliminary data.</text>
</comment>
<dbReference type="InterPro" id="IPR047695">
    <property type="entry name" value="T4SS_VirB10/PtlG"/>
</dbReference>
<keyword evidence="3" id="KW-1003">Cell membrane</keyword>
<comment type="subcellular location">
    <subcellularLocation>
        <location evidence="1">Cell membrane</location>
        <topology evidence="1">Single-pass membrane protein</topology>
    </subcellularLocation>
</comment>
<dbReference type="NCBIfam" id="NF038091">
    <property type="entry name" value="T4SS_VirB10"/>
    <property type="match status" value="1"/>
</dbReference>
<feature type="transmembrane region" description="Helical" evidence="8">
    <location>
        <begin position="31"/>
        <end position="49"/>
    </location>
</feature>
<accession>A0ABV2HGS0</accession>
<protein>
    <submittedName>
        <fullName evidence="9">Type IV secretion system protein VirB10</fullName>
    </submittedName>
</protein>
<evidence type="ECO:0000313" key="9">
    <source>
        <dbReference type="EMBL" id="MET3589592.1"/>
    </source>
</evidence>
<evidence type="ECO:0000313" key="10">
    <source>
        <dbReference type="Proteomes" id="UP001549086"/>
    </source>
</evidence>
<evidence type="ECO:0000256" key="2">
    <source>
        <dbReference type="ARBA" id="ARBA00010265"/>
    </source>
</evidence>
<dbReference type="Pfam" id="PF03743">
    <property type="entry name" value="TrbI"/>
    <property type="match status" value="1"/>
</dbReference>
<dbReference type="InterPro" id="IPR042217">
    <property type="entry name" value="T4SS_VirB10/TrbI"/>
</dbReference>
<keyword evidence="5 8" id="KW-1133">Transmembrane helix</keyword>
<sequence>MNNEMDEKNINDRDTITDSQGKKQNTNAGKAIALIILFGVCLYLAYSTLATDKKNIPELPKQGVIKQTELFRPAQPKPIPLEPTEQNTALLPKVELPTPQITETHSDNTLLEAAQRAPVLAYTSANQNKKNIVTHDDLLLRPTENKPDEDAQRFNHILKPTTLEGIRASTLGNRNYIIAMGASIPCILETAINSDQQGFTSCIVSRDILSDNGRVVLLDKGTQIIGEYRSGLKKGQNRLFVLWTRAKTPNGVIITLASPATDALGRSGMDGDVDNHWFERIGSALLVSIIRDATDYAKGRFIKKLNDESNGETVSSGQNIANILVENYANIPPTLTKNQGELVNVFVARDLDFSSVYKLKVIGNKKQIIHRTLSRNFYKNSEVPLK</sequence>